<name>A0ABM7QPA8_9GAMM</name>
<evidence type="ECO:0000313" key="1">
    <source>
        <dbReference type="EMBL" id="BCU07456.1"/>
    </source>
</evidence>
<gene>
    <name evidence="1" type="ORF">Atep_21330</name>
</gene>
<evidence type="ECO:0000313" key="2">
    <source>
        <dbReference type="Proteomes" id="UP000680679"/>
    </source>
</evidence>
<reference evidence="1 2" key="1">
    <citation type="submission" date="2021-04" db="EMBL/GenBank/DDBJ databases">
        <title>Complete genome sequencing of Allochromatium tepidum strain NZ.</title>
        <authorList>
            <person name="Tsukatani Y."/>
            <person name="Mori H."/>
        </authorList>
    </citation>
    <scope>NUCLEOTIDE SEQUENCE [LARGE SCALE GENOMIC DNA]</scope>
    <source>
        <strain evidence="1 2">NZ</strain>
    </source>
</reference>
<organism evidence="1 2">
    <name type="scientific">Allochromatium tepidum</name>
    <dbReference type="NCBI Taxonomy" id="553982"/>
    <lineage>
        <taxon>Bacteria</taxon>
        <taxon>Pseudomonadati</taxon>
        <taxon>Pseudomonadota</taxon>
        <taxon>Gammaproteobacteria</taxon>
        <taxon>Chromatiales</taxon>
        <taxon>Chromatiaceae</taxon>
        <taxon>Allochromatium</taxon>
    </lineage>
</organism>
<accession>A0ABM7QPA8</accession>
<dbReference type="EMBL" id="AP024563">
    <property type="protein sequence ID" value="BCU07456.1"/>
    <property type="molecule type" value="Genomic_DNA"/>
</dbReference>
<dbReference type="Proteomes" id="UP000680679">
    <property type="component" value="Chromosome"/>
</dbReference>
<proteinExistence type="predicted"/>
<protein>
    <submittedName>
        <fullName evidence="1">Uncharacterized protein</fullName>
    </submittedName>
</protein>
<sequence length="129" mass="14261">MSSSPYTASAMTRTPLLVRGTHEPIQGRLRGRTVDQAVHDVARELDVGENAVMALDEGTVAEPEIFDQQSMTPLGYEREQLFQTLGGLVEGGPAYFEDHRAGQEIGRGDGRTKGLDDLWRLTFFIPCRP</sequence>
<keyword evidence="2" id="KW-1185">Reference proteome</keyword>